<protein>
    <submittedName>
        <fullName evidence="5">AraC family transcriptional regulator</fullName>
    </submittedName>
</protein>
<accession>A0A0K0X255</accession>
<organism evidence="5 6">
    <name type="scientific">Mycolicibacterium goodii</name>
    <name type="common">Mycobacterium goodii</name>
    <dbReference type="NCBI Taxonomy" id="134601"/>
    <lineage>
        <taxon>Bacteria</taxon>
        <taxon>Bacillati</taxon>
        <taxon>Actinomycetota</taxon>
        <taxon>Actinomycetes</taxon>
        <taxon>Mycobacteriales</taxon>
        <taxon>Mycobacteriaceae</taxon>
        <taxon>Mycolicibacterium</taxon>
    </lineage>
</organism>
<dbReference type="EMBL" id="CP012150">
    <property type="protein sequence ID" value="AKS31526.1"/>
    <property type="molecule type" value="Genomic_DNA"/>
</dbReference>
<evidence type="ECO:0000256" key="1">
    <source>
        <dbReference type="ARBA" id="ARBA00023015"/>
    </source>
</evidence>
<dbReference type="AlphaFoldDB" id="A0A0K0X255"/>
<dbReference type="RefSeq" id="WP_049743935.1">
    <property type="nucleotide sequence ID" value="NZ_CP012150.1"/>
</dbReference>
<dbReference type="GO" id="GO:0003700">
    <property type="term" value="F:DNA-binding transcription factor activity"/>
    <property type="evidence" value="ECO:0007669"/>
    <property type="project" value="InterPro"/>
</dbReference>
<dbReference type="InterPro" id="IPR009057">
    <property type="entry name" value="Homeodomain-like_sf"/>
</dbReference>
<keyword evidence="2" id="KW-0238">DNA-binding</keyword>
<dbReference type="OrthoDB" id="3992151at2"/>
<dbReference type="Gene3D" id="3.40.50.880">
    <property type="match status" value="1"/>
</dbReference>
<dbReference type="Pfam" id="PF01965">
    <property type="entry name" value="DJ-1_PfpI"/>
    <property type="match status" value="1"/>
</dbReference>
<dbReference type="InterPro" id="IPR002818">
    <property type="entry name" value="DJ-1/PfpI"/>
</dbReference>
<keyword evidence="3" id="KW-0804">Transcription</keyword>
<dbReference type="InterPro" id="IPR018062">
    <property type="entry name" value="HTH_AraC-typ_CS"/>
</dbReference>
<reference evidence="5 6" key="1">
    <citation type="submission" date="2015-07" db="EMBL/GenBank/DDBJ databases">
        <title>Complete genome sequence of Mycobacterium goodii X7B, a facultative thermophilic biodesulfurizing bacterium.</title>
        <authorList>
            <person name="Yu B."/>
            <person name="Li F."/>
            <person name="Xu P."/>
        </authorList>
    </citation>
    <scope>NUCLEOTIDE SEQUENCE [LARGE SCALE GENOMIC DNA]</scope>
    <source>
        <strain evidence="5 6">X7B</strain>
    </source>
</reference>
<dbReference type="PANTHER" id="PTHR43130">
    <property type="entry name" value="ARAC-FAMILY TRANSCRIPTIONAL REGULATOR"/>
    <property type="match status" value="1"/>
</dbReference>
<sequence length="334" mass="35913">MPSGSDGGRHRVAVFIRNGVLSFELGIVHRIFGQARTDSGATLYELSTCAPEPGVVSTDADFDIAVTQGPEALSLADTVVVPGSQLDFEPGEAFADSSTVLALSNIRSDARIASICSGSFLLAAAGLLDGRRATTHWRSSKRFRALFPQVEFHPDVLYTDDDGVLTSAGAAAGIDLCLHIVRTDHGAAVANEIARGTVVPPHRSGAQAQYIRYPVQAPQLSLTGRAREWALANLHRPITLQELAKQESTSTRTFTRRFREEIGTSPGQWLTRRRVERACELLERTALSIDDIANSAGFGTAGTLRLHFRSELGVSPSTYRSTFGGRAPRATARG</sequence>
<name>A0A0K0X255_MYCGD</name>
<dbReference type="PATRIC" id="fig|134601.6.peg.1271"/>
<evidence type="ECO:0000256" key="2">
    <source>
        <dbReference type="ARBA" id="ARBA00023125"/>
    </source>
</evidence>
<dbReference type="SUPFAM" id="SSF52317">
    <property type="entry name" value="Class I glutamine amidotransferase-like"/>
    <property type="match status" value="1"/>
</dbReference>
<gene>
    <name evidence="5" type="ORF">AFA91_06130</name>
</gene>
<dbReference type="PANTHER" id="PTHR43130:SF3">
    <property type="entry name" value="HTH-TYPE TRANSCRIPTIONAL REGULATOR RV1931C"/>
    <property type="match status" value="1"/>
</dbReference>
<evidence type="ECO:0000256" key="3">
    <source>
        <dbReference type="ARBA" id="ARBA00023163"/>
    </source>
</evidence>
<evidence type="ECO:0000259" key="4">
    <source>
        <dbReference type="PROSITE" id="PS01124"/>
    </source>
</evidence>
<dbReference type="InterPro" id="IPR052158">
    <property type="entry name" value="INH-QAR"/>
</dbReference>
<evidence type="ECO:0000313" key="5">
    <source>
        <dbReference type="EMBL" id="AKS31526.1"/>
    </source>
</evidence>
<feature type="domain" description="HTH araC/xylS-type" evidence="4">
    <location>
        <begin position="224"/>
        <end position="322"/>
    </location>
</feature>
<dbReference type="Proteomes" id="UP000062255">
    <property type="component" value="Chromosome"/>
</dbReference>
<keyword evidence="1" id="KW-0805">Transcription regulation</keyword>
<dbReference type="CDD" id="cd03137">
    <property type="entry name" value="GATase1_AraC_1"/>
    <property type="match status" value="1"/>
</dbReference>
<dbReference type="STRING" id="134601.AFA91_06130"/>
<dbReference type="KEGG" id="mgo:AFA91_06130"/>
<dbReference type="PROSITE" id="PS01124">
    <property type="entry name" value="HTH_ARAC_FAMILY_2"/>
    <property type="match status" value="1"/>
</dbReference>
<dbReference type="SMART" id="SM00342">
    <property type="entry name" value="HTH_ARAC"/>
    <property type="match status" value="1"/>
</dbReference>
<evidence type="ECO:0000313" key="6">
    <source>
        <dbReference type="Proteomes" id="UP000062255"/>
    </source>
</evidence>
<dbReference type="Pfam" id="PF12833">
    <property type="entry name" value="HTH_18"/>
    <property type="match status" value="1"/>
</dbReference>
<dbReference type="InterPro" id="IPR029062">
    <property type="entry name" value="Class_I_gatase-like"/>
</dbReference>
<dbReference type="InterPro" id="IPR018060">
    <property type="entry name" value="HTH_AraC"/>
</dbReference>
<proteinExistence type="predicted"/>
<dbReference type="GO" id="GO:0043565">
    <property type="term" value="F:sequence-specific DNA binding"/>
    <property type="evidence" value="ECO:0007669"/>
    <property type="project" value="InterPro"/>
</dbReference>
<dbReference type="Gene3D" id="1.10.10.60">
    <property type="entry name" value="Homeodomain-like"/>
    <property type="match status" value="1"/>
</dbReference>
<dbReference type="PROSITE" id="PS00041">
    <property type="entry name" value="HTH_ARAC_FAMILY_1"/>
    <property type="match status" value="1"/>
</dbReference>
<dbReference type="SUPFAM" id="SSF46689">
    <property type="entry name" value="Homeodomain-like"/>
    <property type="match status" value="2"/>
</dbReference>